<dbReference type="Proteomes" id="UP001152797">
    <property type="component" value="Unassembled WGS sequence"/>
</dbReference>
<dbReference type="OrthoDB" id="439808at2759"/>
<reference evidence="3 4" key="2">
    <citation type="submission" date="2024-05" db="EMBL/GenBank/DDBJ databases">
        <authorList>
            <person name="Chen Y."/>
            <person name="Shah S."/>
            <person name="Dougan E. K."/>
            <person name="Thang M."/>
            <person name="Chan C."/>
        </authorList>
    </citation>
    <scope>NUCLEOTIDE SEQUENCE [LARGE SCALE GENOMIC DNA]</scope>
</reference>
<protein>
    <submittedName>
        <fullName evidence="3">Serine/arginine-rich splicing factor 3</fullName>
    </submittedName>
</protein>
<organism evidence="2">
    <name type="scientific">Cladocopium goreaui</name>
    <dbReference type="NCBI Taxonomy" id="2562237"/>
    <lineage>
        <taxon>Eukaryota</taxon>
        <taxon>Sar</taxon>
        <taxon>Alveolata</taxon>
        <taxon>Dinophyceae</taxon>
        <taxon>Suessiales</taxon>
        <taxon>Symbiodiniaceae</taxon>
        <taxon>Cladocopium</taxon>
    </lineage>
</organism>
<dbReference type="AlphaFoldDB" id="A0A9P1GB39"/>
<feature type="compositionally biased region" description="Pro residues" evidence="1">
    <location>
        <begin position="281"/>
        <end position="301"/>
    </location>
</feature>
<feature type="region of interest" description="Disordered" evidence="1">
    <location>
        <begin position="237"/>
        <end position="305"/>
    </location>
</feature>
<proteinExistence type="predicted"/>
<evidence type="ECO:0000313" key="2">
    <source>
        <dbReference type="EMBL" id="CAI4006835.1"/>
    </source>
</evidence>
<comment type="caution">
    <text evidence="2">The sequence shown here is derived from an EMBL/GenBank/DDBJ whole genome shotgun (WGS) entry which is preliminary data.</text>
</comment>
<evidence type="ECO:0000313" key="4">
    <source>
        <dbReference type="Proteomes" id="UP001152797"/>
    </source>
</evidence>
<dbReference type="EMBL" id="CAMXCT010003902">
    <property type="protein sequence ID" value="CAI4006835.1"/>
    <property type="molecule type" value="Genomic_DNA"/>
</dbReference>
<dbReference type="EMBL" id="CAMXCT030003902">
    <property type="protein sequence ID" value="CAL4794147.1"/>
    <property type="molecule type" value="Genomic_DNA"/>
</dbReference>
<keyword evidence="4" id="KW-1185">Reference proteome</keyword>
<reference evidence="2" key="1">
    <citation type="submission" date="2022-10" db="EMBL/GenBank/DDBJ databases">
        <authorList>
            <person name="Chen Y."/>
            <person name="Dougan E. K."/>
            <person name="Chan C."/>
            <person name="Rhodes N."/>
            <person name="Thang M."/>
        </authorList>
    </citation>
    <scope>NUCLEOTIDE SEQUENCE</scope>
</reference>
<dbReference type="EMBL" id="CAMXCT020003902">
    <property type="protein sequence ID" value="CAL1160210.1"/>
    <property type="molecule type" value="Genomic_DNA"/>
</dbReference>
<accession>A0A9P1GB39</accession>
<name>A0A9P1GB39_9DINO</name>
<evidence type="ECO:0000256" key="1">
    <source>
        <dbReference type="SAM" id="MobiDB-lite"/>
    </source>
</evidence>
<gene>
    <name evidence="2" type="ORF">C1SCF055_LOCUS32435</name>
</gene>
<evidence type="ECO:0000313" key="3">
    <source>
        <dbReference type="EMBL" id="CAL4794147.1"/>
    </source>
</evidence>
<sequence>MGPVVLVSPQRSGLSGAQLKRLDELNKIWQEILAERRSQKALAAIANGEGPHFVGNAPQKNQLGAPAKVAGQHFSVPEELDPANASILHMAHPRSREVAMLMAEHARWAQRDALKALFLAASDSNQAFEAARRANEAVMQAMRQPNASFPVYAEKPLPLEPWLATEKWPTDPPDPLRTMPLGNPPPGVHLERLAQWFQLHPRPPMAKPVDHIDVKPPDTSKGTNAEAWSTVNAASAGLQAPSMPHRAPAPVPFLSGRDPYMSKPPPPPGPDDDPDPLPDQKTPPSPGIAPPKGGLPPPLEPPASQLCVSDGILMSSSLLERALSTRRRRRQRRDEMTKFFCSTSTVAVF</sequence>